<feature type="transmembrane region" description="Helical" evidence="1">
    <location>
        <begin position="198"/>
        <end position="215"/>
    </location>
</feature>
<organism evidence="2 3">
    <name type="scientific">Dendrobium thyrsiflorum</name>
    <name type="common">Pinecone-like raceme dendrobium</name>
    <name type="synonym">Orchid</name>
    <dbReference type="NCBI Taxonomy" id="117978"/>
    <lineage>
        <taxon>Eukaryota</taxon>
        <taxon>Viridiplantae</taxon>
        <taxon>Streptophyta</taxon>
        <taxon>Embryophyta</taxon>
        <taxon>Tracheophyta</taxon>
        <taxon>Spermatophyta</taxon>
        <taxon>Magnoliopsida</taxon>
        <taxon>Liliopsida</taxon>
        <taxon>Asparagales</taxon>
        <taxon>Orchidaceae</taxon>
        <taxon>Epidendroideae</taxon>
        <taxon>Malaxideae</taxon>
        <taxon>Dendrobiinae</taxon>
        <taxon>Dendrobium</taxon>
    </lineage>
</organism>
<evidence type="ECO:0000313" key="3">
    <source>
        <dbReference type="Proteomes" id="UP001552299"/>
    </source>
</evidence>
<dbReference type="Proteomes" id="UP001552299">
    <property type="component" value="Unassembled WGS sequence"/>
</dbReference>
<dbReference type="EMBL" id="JANQDX010000014">
    <property type="protein sequence ID" value="KAL0912670.1"/>
    <property type="molecule type" value="Genomic_DNA"/>
</dbReference>
<dbReference type="AlphaFoldDB" id="A0ABD0UIM5"/>
<proteinExistence type="predicted"/>
<keyword evidence="1" id="KW-1133">Transmembrane helix</keyword>
<evidence type="ECO:0000256" key="1">
    <source>
        <dbReference type="SAM" id="Phobius"/>
    </source>
</evidence>
<keyword evidence="3" id="KW-1185">Reference proteome</keyword>
<keyword evidence="1" id="KW-0472">Membrane</keyword>
<sequence>MLLALLIDARKRKGEEQTVMDVSAHDVFWSAPSKKEAMEAVCDLQMIPLPTNGQSSSSLVRSQPGKSFPELSLLLSQAHHTILDALHLLWTNPTFKNMVISLATDKAVWNAIMKNKMVQEFKSTYHPEKYFKHLELPPPSSQAQWSDASPNLFAQILSFLCRIAKAVVMKFIDDIISLVNKLFDQHMSEFTMEIACELVKYAFMLSVLVFIIVILKRSMTSNA</sequence>
<comment type="caution">
    <text evidence="2">The sequence shown here is derived from an EMBL/GenBank/DDBJ whole genome shotgun (WGS) entry which is preliminary data.</text>
</comment>
<name>A0ABD0UIM5_DENTH</name>
<dbReference type="PANTHER" id="PTHR33625:SF3">
    <property type="entry name" value="OS04G0550700 PROTEIN"/>
    <property type="match status" value="1"/>
</dbReference>
<keyword evidence="1" id="KW-0812">Transmembrane</keyword>
<accession>A0ABD0UIM5</accession>
<reference evidence="2 3" key="1">
    <citation type="journal article" date="2024" name="Plant Biotechnol. J.">
        <title>Dendrobium thyrsiflorum genome and its molecular insights into genes involved in important horticultural traits.</title>
        <authorList>
            <person name="Chen B."/>
            <person name="Wang J.Y."/>
            <person name="Zheng P.J."/>
            <person name="Li K.L."/>
            <person name="Liang Y.M."/>
            <person name="Chen X.F."/>
            <person name="Zhang C."/>
            <person name="Zhao X."/>
            <person name="He X."/>
            <person name="Zhang G.Q."/>
            <person name="Liu Z.J."/>
            <person name="Xu Q."/>
        </authorList>
    </citation>
    <scope>NUCLEOTIDE SEQUENCE [LARGE SCALE GENOMIC DNA]</scope>
    <source>
        <strain evidence="2">GZMU011</strain>
    </source>
</reference>
<dbReference type="PANTHER" id="PTHR33625">
    <property type="entry name" value="OS08G0179900 PROTEIN"/>
    <property type="match status" value="1"/>
</dbReference>
<gene>
    <name evidence="2" type="ORF">M5K25_018659</name>
</gene>
<evidence type="ECO:0000313" key="2">
    <source>
        <dbReference type="EMBL" id="KAL0912670.1"/>
    </source>
</evidence>
<protein>
    <submittedName>
        <fullName evidence="2">Uncharacterized protein</fullName>
    </submittedName>
</protein>